<organism evidence="1 2">
    <name type="scientific">Caerostris extrusa</name>
    <name type="common">Bark spider</name>
    <name type="synonym">Caerostris bankana</name>
    <dbReference type="NCBI Taxonomy" id="172846"/>
    <lineage>
        <taxon>Eukaryota</taxon>
        <taxon>Metazoa</taxon>
        <taxon>Ecdysozoa</taxon>
        <taxon>Arthropoda</taxon>
        <taxon>Chelicerata</taxon>
        <taxon>Arachnida</taxon>
        <taxon>Araneae</taxon>
        <taxon>Araneomorphae</taxon>
        <taxon>Entelegynae</taxon>
        <taxon>Araneoidea</taxon>
        <taxon>Araneidae</taxon>
        <taxon>Caerostris</taxon>
    </lineage>
</organism>
<evidence type="ECO:0000313" key="1">
    <source>
        <dbReference type="EMBL" id="GIY51848.1"/>
    </source>
</evidence>
<accession>A0AAV4U224</accession>
<reference evidence="1 2" key="1">
    <citation type="submission" date="2021-06" db="EMBL/GenBank/DDBJ databases">
        <title>Caerostris extrusa draft genome.</title>
        <authorList>
            <person name="Kono N."/>
            <person name="Arakawa K."/>
        </authorList>
    </citation>
    <scope>NUCLEOTIDE SEQUENCE [LARGE SCALE GENOMIC DNA]</scope>
</reference>
<gene>
    <name evidence="1" type="ORF">CEXT_101231</name>
</gene>
<comment type="caution">
    <text evidence="1">The sequence shown here is derived from an EMBL/GenBank/DDBJ whole genome shotgun (WGS) entry which is preliminary data.</text>
</comment>
<keyword evidence="2" id="KW-1185">Reference proteome</keyword>
<proteinExistence type="predicted"/>
<evidence type="ECO:0000313" key="2">
    <source>
        <dbReference type="Proteomes" id="UP001054945"/>
    </source>
</evidence>
<sequence length="78" mass="9380">MRYYGQQNRYLIHVIMSNSILQMNTHSVLRINPESIVRSTLKLVVEIKPKVPYIKRRKMTTPKQNPFAYEMIILRFRS</sequence>
<name>A0AAV4U224_CAEEX</name>
<dbReference type="AlphaFoldDB" id="A0AAV4U224"/>
<dbReference type="EMBL" id="BPLR01012168">
    <property type="protein sequence ID" value="GIY51848.1"/>
    <property type="molecule type" value="Genomic_DNA"/>
</dbReference>
<protein>
    <submittedName>
        <fullName evidence="1">Uncharacterized protein</fullName>
    </submittedName>
</protein>
<dbReference type="Proteomes" id="UP001054945">
    <property type="component" value="Unassembled WGS sequence"/>
</dbReference>